<comment type="similarity">
    <text evidence="1">Belongs to the four-carbon acid sugar kinase family.</text>
</comment>
<evidence type="ECO:0000259" key="8">
    <source>
        <dbReference type="Pfam" id="PF17042"/>
    </source>
</evidence>
<evidence type="ECO:0000313" key="10">
    <source>
        <dbReference type="Proteomes" id="UP000095210"/>
    </source>
</evidence>
<name>A0AAC9HNI6_9PSEU</name>
<protein>
    <recommendedName>
        <fullName evidence="11">Four-carbon acid sugar kinase family protein</fullName>
    </recommendedName>
</protein>
<dbReference type="Proteomes" id="UP000095210">
    <property type="component" value="Chromosome"/>
</dbReference>
<feature type="domain" description="Four-carbon acid sugar kinase nucleotide binding" evidence="8">
    <location>
        <begin position="231"/>
        <end position="383"/>
    </location>
</feature>
<evidence type="ECO:0000256" key="2">
    <source>
        <dbReference type="ARBA" id="ARBA00022679"/>
    </source>
</evidence>
<evidence type="ECO:0000259" key="7">
    <source>
        <dbReference type="Pfam" id="PF07005"/>
    </source>
</evidence>
<dbReference type="GO" id="GO:0016301">
    <property type="term" value="F:kinase activity"/>
    <property type="evidence" value="ECO:0007669"/>
    <property type="project" value="UniProtKB-KW"/>
</dbReference>
<gene>
    <name evidence="9" type="ORF">TL08_08635</name>
</gene>
<dbReference type="SUPFAM" id="SSF142764">
    <property type="entry name" value="YgbK-like"/>
    <property type="match status" value="1"/>
</dbReference>
<dbReference type="InterPro" id="IPR037051">
    <property type="entry name" value="4-carb_acid_sugar_kinase_N_sf"/>
</dbReference>
<dbReference type="Pfam" id="PF17042">
    <property type="entry name" value="NBD_C"/>
    <property type="match status" value="1"/>
</dbReference>
<dbReference type="GO" id="GO:0005524">
    <property type="term" value="F:ATP binding"/>
    <property type="evidence" value="ECO:0007669"/>
    <property type="project" value="UniProtKB-KW"/>
</dbReference>
<evidence type="ECO:0000256" key="6">
    <source>
        <dbReference type="ARBA" id="ARBA00023277"/>
    </source>
</evidence>
<evidence type="ECO:0000256" key="1">
    <source>
        <dbReference type="ARBA" id="ARBA00005715"/>
    </source>
</evidence>
<dbReference type="EMBL" id="CP014859">
    <property type="protein sequence ID" value="AOS62542.1"/>
    <property type="molecule type" value="Genomic_DNA"/>
</dbReference>
<dbReference type="Gene3D" id="3.40.50.10840">
    <property type="entry name" value="Putative sugar-binding, N-terminal domain"/>
    <property type="match status" value="1"/>
</dbReference>
<evidence type="ECO:0000256" key="3">
    <source>
        <dbReference type="ARBA" id="ARBA00022741"/>
    </source>
</evidence>
<dbReference type="KEGG" id="ahm:TL08_08635"/>
<dbReference type="Gene3D" id="3.40.980.20">
    <property type="entry name" value="Four-carbon acid sugar kinase, nucleotide binding domain"/>
    <property type="match status" value="1"/>
</dbReference>
<evidence type="ECO:0008006" key="11">
    <source>
        <dbReference type="Google" id="ProtNLM"/>
    </source>
</evidence>
<evidence type="ECO:0000256" key="5">
    <source>
        <dbReference type="ARBA" id="ARBA00022840"/>
    </source>
</evidence>
<evidence type="ECO:0000313" key="9">
    <source>
        <dbReference type="EMBL" id="AOS62542.1"/>
    </source>
</evidence>
<keyword evidence="6" id="KW-0119">Carbohydrate metabolism</keyword>
<accession>A0AAC9HNI6</accession>
<keyword evidence="10" id="KW-1185">Reference proteome</keyword>
<dbReference type="InterPro" id="IPR031475">
    <property type="entry name" value="NBD_C"/>
</dbReference>
<dbReference type="AlphaFoldDB" id="A0AAC9HNI6"/>
<evidence type="ECO:0000256" key="4">
    <source>
        <dbReference type="ARBA" id="ARBA00022777"/>
    </source>
</evidence>
<dbReference type="Pfam" id="PF07005">
    <property type="entry name" value="SBD_N"/>
    <property type="match status" value="1"/>
</dbReference>
<keyword evidence="5" id="KW-0067">ATP-binding</keyword>
<dbReference type="InterPro" id="IPR010737">
    <property type="entry name" value="4-carb_acid_sugar_kinase_N"/>
</dbReference>
<reference evidence="10" key="1">
    <citation type="submission" date="2016-03" db="EMBL/GenBank/DDBJ databases">
        <title>Complete genome sequence of the type strain Actinoalloteichus hymeniacidonis DSM 45092.</title>
        <authorList>
            <person name="Schaffert L."/>
            <person name="Albersmeier A."/>
            <person name="Winkler A."/>
            <person name="Kalinowski J."/>
            <person name="Zotchev S."/>
            <person name="Ruckert C."/>
        </authorList>
    </citation>
    <scope>NUCLEOTIDE SEQUENCE [LARGE SCALE GENOMIC DNA]</scope>
    <source>
        <strain evidence="10">HPA177(T) (DSM 45092(T))</strain>
    </source>
</reference>
<keyword evidence="3" id="KW-0547">Nucleotide-binding</keyword>
<keyword evidence="4" id="KW-0418">Kinase</keyword>
<dbReference type="RefSeq" id="WP_069847978.1">
    <property type="nucleotide sequence ID" value="NZ_CP014859.1"/>
</dbReference>
<sequence length="397" mass="41272">MSPHIAIIADDLTGANDTAVQFARARWTTELQLRPTETDAEVLAVTTDSRHVTPAEAAALVTEAVTRLRESGAKRLYKKVDSTVRGPVAAETTAALAAWNPDALAVVCPAFPAAGRIVRAGTLLVDGVPVAETSAGSDPVTSAQDSLLPRLFGGTGVSLADLTDPVAAAQRLRDSGPLVVVDAETEEDLALLAAAIVELGDAVVPVGSAGLGRHLADVWGEGPRADNGTALVVVTSLHPVSRRQAERLAAAHPDRFHQPDPAVIADERRWRDWRERFLAEAPAGDGPILLMSPTEVAAGADAADIARRFAGLTSDLIERHVVGGLVVTGGDGARAVLEVLGATGLRLHDEIVSGVPRSRILGGKADGLPMVTKAGGFGEEDVLLLAADAVVTRRNRT</sequence>
<dbReference type="InterPro" id="IPR042213">
    <property type="entry name" value="NBD_C_sf"/>
</dbReference>
<feature type="domain" description="Four-carbon acid sugar kinase N-terminal" evidence="7">
    <location>
        <begin position="5"/>
        <end position="215"/>
    </location>
</feature>
<keyword evidence="2" id="KW-0808">Transferase</keyword>
<proteinExistence type="inferred from homology"/>
<organism evidence="9 10">
    <name type="scientific">Actinoalloteichus hymeniacidonis</name>
    <dbReference type="NCBI Taxonomy" id="340345"/>
    <lineage>
        <taxon>Bacteria</taxon>
        <taxon>Bacillati</taxon>
        <taxon>Actinomycetota</taxon>
        <taxon>Actinomycetes</taxon>
        <taxon>Pseudonocardiales</taxon>
        <taxon>Pseudonocardiaceae</taxon>
        <taxon>Actinoalloteichus</taxon>
    </lineage>
</organism>